<protein>
    <submittedName>
        <fullName evidence="3">Uncharacterized protein</fullName>
    </submittedName>
</protein>
<dbReference type="AlphaFoldDB" id="A0A371CTD1"/>
<feature type="transmembrane region" description="Helical" evidence="2">
    <location>
        <begin position="49"/>
        <end position="72"/>
    </location>
</feature>
<feature type="region of interest" description="Disordered" evidence="1">
    <location>
        <begin position="206"/>
        <end position="229"/>
    </location>
</feature>
<keyword evidence="2" id="KW-0812">Transmembrane</keyword>
<feature type="transmembrane region" description="Helical" evidence="2">
    <location>
        <begin position="141"/>
        <end position="163"/>
    </location>
</feature>
<feature type="transmembrane region" description="Helical" evidence="2">
    <location>
        <begin position="106"/>
        <end position="129"/>
    </location>
</feature>
<proteinExistence type="predicted"/>
<keyword evidence="2" id="KW-0472">Membrane</keyword>
<evidence type="ECO:0000256" key="2">
    <source>
        <dbReference type="SAM" id="Phobius"/>
    </source>
</evidence>
<keyword evidence="4" id="KW-1185">Reference proteome</keyword>
<evidence type="ECO:0000256" key="1">
    <source>
        <dbReference type="SAM" id="MobiDB-lite"/>
    </source>
</evidence>
<organism evidence="3 4">
    <name type="scientific">Lentinus brumalis</name>
    <dbReference type="NCBI Taxonomy" id="2498619"/>
    <lineage>
        <taxon>Eukaryota</taxon>
        <taxon>Fungi</taxon>
        <taxon>Dikarya</taxon>
        <taxon>Basidiomycota</taxon>
        <taxon>Agaricomycotina</taxon>
        <taxon>Agaricomycetes</taxon>
        <taxon>Polyporales</taxon>
        <taxon>Polyporaceae</taxon>
        <taxon>Lentinus</taxon>
    </lineage>
</organism>
<evidence type="ECO:0000313" key="4">
    <source>
        <dbReference type="Proteomes" id="UP000256964"/>
    </source>
</evidence>
<keyword evidence="2" id="KW-1133">Transmembrane helix</keyword>
<dbReference type="EMBL" id="KZ857463">
    <property type="protein sequence ID" value="RDX43531.1"/>
    <property type="molecule type" value="Genomic_DNA"/>
</dbReference>
<gene>
    <name evidence="3" type="ORF">OH76DRAFT_1410055</name>
</gene>
<reference evidence="3 4" key="1">
    <citation type="journal article" date="2018" name="Biotechnol. Biofuels">
        <title>Integrative visual omics of the white-rot fungus Polyporus brumalis exposes the biotechnological potential of its oxidative enzymes for delignifying raw plant biomass.</title>
        <authorList>
            <person name="Miyauchi S."/>
            <person name="Rancon A."/>
            <person name="Drula E."/>
            <person name="Hage H."/>
            <person name="Chaduli D."/>
            <person name="Favel A."/>
            <person name="Grisel S."/>
            <person name="Henrissat B."/>
            <person name="Herpoel-Gimbert I."/>
            <person name="Ruiz-Duenas F.J."/>
            <person name="Chevret D."/>
            <person name="Hainaut M."/>
            <person name="Lin J."/>
            <person name="Wang M."/>
            <person name="Pangilinan J."/>
            <person name="Lipzen A."/>
            <person name="Lesage-Meessen L."/>
            <person name="Navarro D."/>
            <person name="Riley R."/>
            <person name="Grigoriev I.V."/>
            <person name="Zhou S."/>
            <person name="Raouche S."/>
            <person name="Rosso M.N."/>
        </authorList>
    </citation>
    <scope>NUCLEOTIDE SEQUENCE [LARGE SCALE GENOMIC DNA]</scope>
    <source>
        <strain evidence="3 4">BRFM 1820</strain>
    </source>
</reference>
<accession>A0A371CTD1</accession>
<evidence type="ECO:0000313" key="3">
    <source>
        <dbReference type="EMBL" id="RDX43531.1"/>
    </source>
</evidence>
<feature type="transmembrane region" description="Helical" evidence="2">
    <location>
        <begin position="183"/>
        <end position="202"/>
    </location>
</feature>
<dbReference type="Proteomes" id="UP000256964">
    <property type="component" value="Unassembled WGS sequence"/>
</dbReference>
<name>A0A371CTD1_9APHY</name>
<sequence>MPANEVLKQFIATVVENSSLTGVSFRVYCKPADGSHLHTMLRKVKQKTLIYFIFILGLVIVVASIGALGQLLTMLAGHAILRAAHPDAAYHTAGINVVHLGAVGGAMLYLIGVMVTLPLLSIVCTKWLSDAPRPESRGIRLAALLVQVCIEAANGAAAGALGARMLHGRGADAGIDPLHAARMGAVGAAVISAGFLTLAVLGRKGKNEDPSQPELPTNHNHSEQAPFELEDTVRKNRLNYGREILPGAKGWSNV</sequence>